<protein>
    <submittedName>
        <fullName evidence="2">Uncharacterized protein</fullName>
    </submittedName>
</protein>
<feature type="compositionally biased region" description="Basic and acidic residues" evidence="1">
    <location>
        <begin position="70"/>
        <end position="84"/>
    </location>
</feature>
<dbReference type="AlphaFoldDB" id="A0A8J5MDP9"/>
<gene>
    <name evidence="2" type="ORF">JG688_00000811</name>
</gene>
<accession>A0A8J5MDP9</accession>
<organism evidence="2 3">
    <name type="scientific">Phytophthora aleatoria</name>
    <dbReference type="NCBI Taxonomy" id="2496075"/>
    <lineage>
        <taxon>Eukaryota</taxon>
        <taxon>Sar</taxon>
        <taxon>Stramenopiles</taxon>
        <taxon>Oomycota</taxon>
        <taxon>Peronosporomycetes</taxon>
        <taxon>Peronosporales</taxon>
        <taxon>Peronosporaceae</taxon>
        <taxon>Phytophthora</taxon>
    </lineage>
</organism>
<feature type="region of interest" description="Disordered" evidence="1">
    <location>
        <begin position="55"/>
        <end position="100"/>
    </location>
</feature>
<reference evidence="2" key="1">
    <citation type="submission" date="2021-01" db="EMBL/GenBank/DDBJ databases">
        <title>Phytophthora aleatoria, a newly-described species from Pinus radiata is distinct from Phytophthora cactorum isolates based on comparative genomics.</title>
        <authorList>
            <person name="Mcdougal R."/>
            <person name="Panda P."/>
            <person name="Williams N."/>
            <person name="Studholme D.J."/>
        </authorList>
    </citation>
    <scope>NUCLEOTIDE SEQUENCE</scope>
    <source>
        <strain evidence="2">NZFS 4037</strain>
    </source>
</reference>
<evidence type="ECO:0000256" key="1">
    <source>
        <dbReference type="SAM" id="MobiDB-lite"/>
    </source>
</evidence>
<sequence length="157" mass="17240">MPLVVPIRFGIRRHLSRADLFAAHVAVAGEEHYVAETEVMMNECRKVVLKLHEDTSHNALTPSSKPSYASREEQDRAEHTAGDKVRRRRNRDTTTVSASRPSPRALVFTAAGAVVSTWQTLADVRRAVLGFSVTSCGFMVARGSKPQVASKPVCQTP</sequence>
<feature type="compositionally biased region" description="Polar residues" evidence="1">
    <location>
        <begin position="57"/>
        <end position="67"/>
    </location>
</feature>
<evidence type="ECO:0000313" key="2">
    <source>
        <dbReference type="EMBL" id="KAG6977013.1"/>
    </source>
</evidence>
<keyword evidence="3" id="KW-1185">Reference proteome</keyword>
<dbReference type="EMBL" id="JAENGY010000015">
    <property type="protein sequence ID" value="KAG6977013.1"/>
    <property type="molecule type" value="Genomic_DNA"/>
</dbReference>
<dbReference type="Proteomes" id="UP000709295">
    <property type="component" value="Unassembled WGS sequence"/>
</dbReference>
<name>A0A8J5MDP9_9STRA</name>
<evidence type="ECO:0000313" key="3">
    <source>
        <dbReference type="Proteomes" id="UP000709295"/>
    </source>
</evidence>
<proteinExistence type="predicted"/>
<comment type="caution">
    <text evidence="2">The sequence shown here is derived from an EMBL/GenBank/DDBJ whole genome shotgun (WGS) entry which is preliminary data.</text>
</comment>